<evidence type="ECO:0000256" key="1">
    <source>
        <dbReference type="ARBA" id="ARBA00011738"/>
    </source>
</evidence>
<comment type="caution">
    <text evidence="5">The sequence shown here is derived from an EMBL/GenBank/DDBJ whole genome shotgun (WGS) entry which is preliminary data.</text>
</comment>
<protein>
    <recommendedName>
        <fullName evidence="7">Ureidoglycolate hydrolase</fullName>
    </recommendedName>
</protein>
<dbReference type="PIRSF" id="PIRSF017306">
    <property type="entry name" value="Ureidogly_hydro"/>
    <property type="match status" value="1"/>
</dbReference>
<dbReference type="SUPFAM" id="SSF51182">
    <property type="entry name" value="RmlC-like cupins"/>
    <property type="match status" value="1"/>
</dbReference>
<sequence>MAENKYMHEKNIEIQPLTQDSFAPFGDVIEKNGKDFIPINQGLTERYHAVSLAQCSGEQVAVGMSIFHNLFATQIPFQIEMMERHPHGSQSFIPLQQQKFIIVVALPFDQTRPDEQLIYAFISNGKQGITYHQGVWHHPLITLEANSDFLVVDRIGGGSNCDVHHLSQPLWITEALAQSEIVNL</sequence>
<dbReference type="Pfam" id="PF04115">
    <property type="entry name" value="Ureidogly_lyase"/>
    <property type="match status" value="1"/>
</dbReference>
<evidence type="ECO:0000256" key="4">
    <source>
        <dbReference type="ARBA" id="ARBA00047684"/>
    </source>
</evidence>
<keyword evidence="3" id="KW-0456">Lyase</keyword>
<dbReference type="InterPro" id="IPR011051">
    <property type="entry name" value="RmlC_Cupin_sf"/>
</dbReference>
<keyword evidence="6" id="KW-1185">Reference proteome</keyword>
<dbReference type="Gene3D" id="2.60.120.480">
    <property type="entry name" value="Ureidoglycolate hydrolase"/>
    <property type="match status" value="1"/>
</dbReference>
<dbReference type="PANTHER" id="PTHR21221">
    <property type="entry name" value="UREIDOGLYCOLATE HYDROLASE"/>
    <property type="match status" value="1"/>
</dbReference>
<dbReference type="NCBIfam" id="NF009932">
    <property type="entry name" value="PRK13395.1"/>
    <property type="match status" value="1"/>
</dbReference>
<dbReference type="InterPro" id="IPR007247">
    <property type="entry name" value="Ureidogly_lyase"/>
</dbReference>
<dbReference type="GO" id="GO:0006144">
    <property type="term" value="P:purine nucleobase metabolic process"/>
    <property type="evidence" value="ECO:0007669"/>
    <property type="project" value="UniProtKB-KW"/>
</dbReference>
<proteinExistence type="predicted"/>
<dbReference type="GO" id="GO:0004848">
    <property type="term" value="F:ureidoglycolate hydrolase activity"/>
    <property type="evidence" value="ECO:0007669"/>
    <property type="project" value="InterPro"/>
</dbReference>
<dbReference type="GO" id="GO:0050385">
    <property type="term" value="F:ureidoglycolate lyase activity"/>
    <property type="evidence" value="ECO:0007669"/>
    <property type="project" value="UniProtKB-EC"/>
</dbReference>
<comment type="subunit">
    <text evidence="1">Homodimer.</text>
</comment>
<dbReference type="HOGENOM" id="CLU_070848_1_0_6"/>
<reference evidence="5 6" key="1">
    <citation type="submission" date="2013-02" db="EMBL/GenBank/DDBJ databases">
        <title>The Genome Sequence of Acinetobacter sp. NIPH 2168.</title>
        <authorList>
            <consortium name="The Broad Institute Genome Sequencing Platform"/>
            <consortium name="The Broad Institute Genome Sequencing Center for Infectious Disease"/>
            <person name="Cerqueira G."/>
            <person name="Feldgarden M."/>
            <person name="Courvalin P."/>
            <person name="Perichon B."/>
            <person name="Grillot-Courvalin C."/>
            <person name="Clermont D."/>
            <person name="Rocha E."/>
            <person name="Yoon E.-J."/>
            <person name="Nemec A."/>
            <person name="Walker B."/>
            <person name="Young S.K."/>
            <person name="Zeng Q."/>
            <person name="Gargeya S."/>
            <person name="Fitzgerald M."/>
            <person name="Haas B."/>
            <person name="Abouelleil A."/>
            <person name="Alvarado L."/>
            <person name="Arachchi H.M."/>
            <person name="Berlin A.M."/>
            <person name="Chapman S.B."/>
            <person name="Dewar J."/>
            <person name="Goldberg J."/>
            <person name="Griggs A."/>
            <person name="Gujja S."/>
            <person name="Hansen M."/>
            <person name="Howarth C."/>
            <person name="Imamovic A."/>
            <person name="Larimer J."/>
            <person name="McCowan C."/>
            <person name="Murphy C."/>
            <person name="Neiman D."/>
            <person name="Pearson M."/>
            <person name="Priest M."/>
            <person name="Roberts A."/>
            <person name="Saif S."/>
            <person name="Shea T."/>
            <person name="Sisk P."/>
            <person name="Sykes S."/>
            <person name="Wortman J."/>
            <person name="Nusbaum C."/>
            <person name="Birren B."/>
        </authorList>
    </citation>
    <scope>NUCLEOTIDE SEQUENCE [LARGE SCALE GENOMIC DNA]</scope>
    <source>
        <strain evidence="5 6">NIPH 2168</strain>
    </source>
</reference>
<dbReference type="GO" id="GO:0000256">
    <property type="term" value="P:allantoin catabolic process"/>
    <property type="evidence" value="ECO:0007669"/>
    <property type="project" value="InterPro"/>
</dbReference>
<dbReference type="EMBL" id="APRW01000009">
    <property type="protein sequence ID" value="ENX22960.1"/>
    <property type="molecule type" value="Genomic_DNA"/>
</dbReference>
<dbReference type="PATRIC" id="fig|1217706.3.peg.2144"/>
<organism evidence="5 6">
    <name type="scientific">Acinetobacter vivianii</name>
    <dbReference type="NCBI Taxonomy" id="1776742"/>
    <lineage>
        <taxon>Bacteria</taxon>
        <taxon>Pseudomonadati</taxon>
        <taxon>Pseudomonadota</taxon>
        <taxon>Gammaproteobacteria</taxon>
        <taxon>Moraxellales</taxon>
        <taxon>Moraxellaceae</taxon>
        <taxon>Acinetobacter</taxon>
    </lineage>
</organism>
<keyword evidence="2" id="KW-0659">Purine metabolism</keyword>
<accession>N9Q959</accession>
<dbReference type="CDD" id="cd20298">
    <property type="entry name" value="cupin_UAH"/>
    <property type="match status" value="1"/>
</dbReference>
<dbReference type="InterPro" id="IPR047233">
    <property type="entry name" value="UAH_cupin"/>
</dbReference>
<evidence type="ECO:0008006" key="7">
    <source>
        <dbReference type="Google" id="ProtNLM"/>
    </source>
</evidence>
<comment type="catalytic activity">
    <reaction evidence="4">
        <text>(S)-ureidoglycolate = urea + glyoxylate</text>
        <dbReference type="Rhea" id="RHEA:11304"/>
        <dbReference type="ChEBI" id="CHEBI:16199"/>
        <dbReference type="ChEBI" id="CHEBI:36655"/>
        <dbReference type="ChEBI" id="CHEBI:57296"/>
        <dbReference type="EC" id="4.3.2.3"/>
    </reaction>
</comment>
<evidence type="ECO:0000313" key="6">
    <source>
        <dbReference type="Proteomes" id="UP000013173"/>
    </source>
</evidence>
<evidence type="ECO:0000313" key="5">
    <source>
        <dbReference type="EMBL" id="ENX22960.1"/>
    </source>
</evidence>
<gene>
    <name evidence="5" type="ORF">F892_02203</name>
</gene>
<dbReference type="PANTHER" id="PTHR21221:SF1">
    <property type="entry name" value="UREIDOGLYCOLATE LYASE"/>
    <property type="match status" value="1"/>
</dbReference>
<dbReference type="Proteomes" id="UP000013173">
    <property type="component" value="Unassembled WGS sequence"/>
</dbReference>
<evidence type="ECO:0000256" key="3">
    <source>
        <dbReference type="ARBA" id="ARBA00023239"/>
    </source>
</evidence>
<name>N9Q959_9GAMM</name>
<dbReference type="AlphaFoldDB" id="N9Q959"/>
<evidence type="ECO:0000256" key="2">
    <source>
        <dbReference type="ARBA" id="ARBA00022631"/>
    </source>
</evidence>
<dbReference type="InterPro" id="IPR024060">
    <property type="entry name" value="Ureidoglycolate_lyase_dom_sf"/>
</dbReference>